<dbReference type="Proteomes" id="UP000887561">
    <property type="component" value="Unplaced"/>
</dbReference>
<name>A0A915NDX0_MELJA</name>
<dbReference type="WBParaSite" id="scaffold9918_cov286.g14371">
    <property type="protein sequence ID" value="scaffold9918_cov286.g14371"/>
    <property type="gene ID" value="scaffold9918_cov286.g14371"/>
</dbReference>
<feature type="compositionally biased region" description="Polar residues" evidence="1">
    <location>
        <begin position="9"/>
        <end position="20"/>
    </location>
</feature>
<organism evidence="2 3">
    <name type="scientific">Meloidogyne javanica</name>
    <name type="common">Root-knot nematode worm</name>
    <dbReference type="NCBI Taxonomy" id="6303"/>
    <lineage>
        <taxon>Eukaryota</taxon>
        <taxon>Metazoa</taxon>
        <taxon>Ecdysozoa</taxon>
        <taxon>Nematoda</taxon>
        <taxon>Chromadorea</taxon>
        <taxon>Rhabditida</taxon>
        <taxon>Tylenchina</taxon>
        <taxon>Tylenchomorpha</taxon>
        <taxon>Tylenchoidea</taxon>
        <taxon>Meloidogynidae</taxon>
        <taxon>Meloidogyninae</taxon>
        <taxon>Meloidogyne</taxon>
        <taxon>Meloidogyne incognita group</taxon>
    </lineage>
</organism>
<reference evidence="3" key="1">
    <citation type="submission" date="2022-11" db="UniProtKB">
        <authorList>
            <consortium name="WormBaseParasite"/>
        </authorList>
    </citation>
    <scope>IDENTIFICATION</scope>
</reference>
<evidence type="ECO:0000313" key="2">
    <source>
        <dbReference type="Proteomes" id="UP000887561"/>
    </source>
</evidence>
<evidence type="ECO:0000256" key="1">
    <source>
        <dbReference type="SAM" id="MobiDB-lite"/>
    </source>
</evidence>
<evidence type="ECO:0000313" key="3">
    <source>
        <dbReference type="WBParaSite" id="scaffold9918_cov286.g14371"/>
    </source>
</evidence>
<dbReference type="AlphaFoldDB" id="A0A915NDX0"/>
<accession>A0A915NDX0</accession>
<sequence length="122" mass="13405">MNNNNNENSSLSPITPSTQLPRARSAIFPDNDLSTMNKLYSTRLAGTLSTDDDDPAVLFPVGTSNPCTTGVNSSDMIFTDHQRKQSNPPLSTLFNYSKRSEALNTCQAQIHIDGIVNRFHGF</sequence>
<keyword evidence="2" id="KW-1185">Reference proteome</keyword>
<proteinExistence type="predicted"/>
<protein>
    <submittedName>
        <fullName evidence="3">Uncharacterized protein</fullName>
    </submittedName>
</protein>
<feature type="region of interest" description="Disordered" evidence="1">
    <location>
        <begin position="1"/>
        <end position="22"/>
    </location>
</feature>